<name>A0A0G4IAS6_9ALVE</name>
<gene>
    <name evidence="2" type="ORF">Cvel_12528</name>
</gene>
<dbReference type="EMBL" id="CDMZ01005757">
    <property type="protein sequence ID" value="CEM54129.1"/>
    <property type="molecule type" value="Genomic_DNA"/>
</dbReference>
<feature type="region of interest" description="Disordered" evidence="1">
    <location>
        <begin position="51"/>
        <end position="89"/>
    </location>
</feature>
<evidence type="ECO:0000313" key="2">
    <source>
        <dbReference type="EMBL" id="CEM54129.1"/>
    </source>
</evidence>
<evidence type="ECO:0000256" key="1">
    <source>
        <dbReference type="SAM" id="MobiDB-lite"/>
    </source>
</evidence>
<protein>
    <submittedName>
        <fullName evidence="2">Uncharacterized protein</fullName>
    </submittedName>
</protein>
<dbReference type="AlphaFoldDB" id="A0A0G4IAS6"/>
<proteinExistence type="predicted"/>
<feature type="region of interest" description="Disordered" evidence="1">
    <location>
        <begin position="1"/>
        <end position="34"/>
    </location>
</feature>
<reference evidence="2" key="1">
    <citation type="submission" date="2014-11" db="EMBL/GenBank/DDBJ databases">
        <authorList>
            <person name="Otto D Thomas"/>
            <person name="Naeem Raeece"/>
        </authorList>
    </citation>
    <scope>NUCLEOTIDE SEQUENCE</scope>
</reference>
<dbReference type="VEuPathDB" id="CryptoDB:Cvel_12528"/>
<sequence>MTARVCLDSSSRISSRASKTSPSKTRSQRRTTQTRSLVWWVSQRYFRRRRRAKSRNERRKAEEMDQTEGKGEREGGRREGGEDPDLGAGACGPVEFSYFVYTALFSDVNNSENKRFSCGENANVGSNQNFSAAVELFNIRRTESGVPPRNFTIRLSGADSGSFFLPRPILNATDVGGVVVAAGGPTNPNLECSVNVGESTEDEVVVECTGNDAESESVTICYNTDTRNARATVNLRENPASDDCFIAERSRCFPQNTLVSTFSSTAATPTECPETTSAGGALLFTIDCGGVTPGETARIEFLTDGFSALQPNALAPSPLDTETSGCFFRQSGANLVNAEPGDPFFGFDSVAVFQCADAPSSLTATQWCVYQNGGIFDQILYRVEAFPSGSEVTSPCQFQDNGSD</sequence>
<accession>A0A0G4IAS6</accession>
<feature type="compositionally biased region" description="Low complexity" evidence="1">
    <location>
        <begin position="9"/>
        <end position="34"/>
    </location>
</feature>
<feature type="compositionally biased region" description="Basic and acidic residues" evidence="1">
    <location>
        <begin position="59"/>
        <end position="81"/>
    </location>
</feature>
<organism evidence="2">
    <name type="scientific">Chromera velia CCMP2878</name>
    <dbReference type="NCBI Taxonomy" id="1169474"/>
    <lineage>
        <taxon>Eukaryota</taxon>
        <taxon>Sar</taxon>
        <taxon>Alveolata</taxon>
        <taxon>Colpodellida</taxon>
        <taxon>Chromeraceae</taxon>
        <taxon>Chromera</taxon>
    </lineage>
</organism>